<sequence>MASHHSKSLYAIKECSTCGSLYTKECCSIGSFEDKILTPVPDSSPRCARCGTPVDGPSCRGCAFLRKKFDEDLLAYCVENGIFKDFQNTSESSNDNTNVVNALREPCVVNQDPGVKSSQDPPQIDHNCCYECGDSLDGIFCQQCICKSCGKGAHYGYNCPPKDPIISKPEPCNQTINEIPQTLPSLDPSCYSLPHVSKPNFVDNSPNFSYPPPQLQFETYLCELCGNNAHYGYDCSPQFPFVYEQEPCYNQNFNDNYFPQNFQSYSQQYLCCANCGGPHETFQCQPMNEDYCEQNSCYYPNSSNFDHPQPPQVSVDHQGILQILNKLEENFEEIIRDGRKKIEDMSIEEMMHEQQLVDREIKEIINDLGYKRFRGEEIHEEYERDCEIRIRKLKQDFNVWGSKVRKKEKAYEEEKYAAACRYMLYVTCDDEDDYIPLAITPDLPIEEPDNSLNMGDEHLDTIPATESDEVIKSSVENLVLIPSEFEGISDDTCDVPNCDNNCVNVESDFVESLINRDTLIDYFSKIDPIFEEFAGELAHIAPIPPGIVEADFDSNDDTSSDDDDFEDIEYVSLEEVNDVDQEEKEFNLEDIFQIQDVILREKLLNVSRLISNIESLKDNPIPIVDSDSSETSLSFSDNSLPEFESFSDHTEETRSGSTTTHANYSLPEYESFHFDNPSLPRPPPEPPDIEILKPEINNFDVLYNDESFEPRGDENVVVPNVEEDNSFTFFIRTFLPFITYPEVSPLSSFTGIEDTIFDPGIFA</sequence>
<name>A0ABQ5ILN6_9ASTR</name>
<feature type="region of interest" description="Disordered" evidence="1">
    <location>
        <begin position="620"/>
        <end position="662"/>
    </location>
</feature>
<organism evidence="2 3">
    <name type="scientific">Tanacetum coccineum</name>
    <dbReference type="NCBI Taxonomy" id="301880"/>
    <lineage>
        <taxon>Eukaryota</taxon>
        <taxon>Viridiplantae</taxon>
        <taxon>Streptophyta</taxon>
        <taxon>Embryophyta</taxon>
        <taxon>Tracheophyta</taxon>
        <taxon>Spermatophyta</taxon>
        <taxon>Magnoliopsida</taxon>
        <taxon>eudicotyledons</taxon>
        <taxon>Gunneridae</taxon>
        <taxon>Pentapetalae</taxon>
        <taxon>asterids</taxon>
        <taxon>campanulids</taxon>
        <taxon>Asterales</taxon>
        <taxon>Asteraceae</taxon>
        <taxon>Asteroideae</taxon>
        <taxon>Anthemideae</taxon>
        <taxon>Anthemidinae</taxon>
        <taxon>Tanacetum</taxon>
    </lineage>
</organism>
<evidence type="ECO:0000313" key="2">
    <source>
        <dbReference type="EMBL" id="GJU01103.1"/>
    </source>
</evidence>
<accession>A0ABQ5ILN6</accession>
<evidence type="ECO:0008006" key="4">
    <source>
        <dbReference type="Google" id="ProtNLM"/>
    </source>
</evidence>
<reference evidence="2" key="2">
    <citation type="submission" date="2022-01" db="EMBL/GenBank/DDBJ databases">
        <authorList>
            <person name="Yamashiro T."/>
            <person name="Shiraishi A."/>
            <person name="Satake H."/>
            <person name="Nakayama K."/>
        </authorList>
    </citation>
    <scope>NUCLEOTIDE SEQUENCE</scope>
</reference>
<feature type="compositionally biased region" description="Low complexity" evidence="1">
    <location>
        <begin position="625"/>
        <end position="639"/>
    </location>
</feature>
<proteinExistence type="predicted"/>
<gene>
    <name evidence="2" type="ORF">Tco_1111441</name>
</gene>
<evidence type="ECO:0000256" key="1">
    <source>
        <dbReference type="SAM" id="MobiDB-lite"/>
    </source>
</evidence>
<reference evidence="2" key="1">
    <citation type="journal article" date="2022" name="Int. J. Mol. Sci.">
        <title>Draft Genome of Tanacetum Coccineum: Genomic Comparison of Closely Related Tanacetum-Family Plants.</title>
        <authorList>
            <person name="Yamashiro T."/>
            <person name="Shiraishi A."/>
            <person name="Nakayama K."/>
            <person name="Satake H."/>
        </authorList>
    </citation>
    <scope>NUCLEOTIDE SEQUENCE</scope>
</reference>
<dbReference type="EMBL" id="BQNB010020932">
    <property type="protein sequence ID" value="GJU01103.1"/>
    <property type="molecule type" value="Genomic_DNA"/>
</dbReference>
<dbReference type="Proteomes" id="UP001151760">
    <property type="component" value="Unassembled WGS sequence"/>
</dbReference>
<comment type="caution">
    <text evidence="2">The sequence shown here is derived from an EMBL/GenBank/DDBJ whole genome shotgun (WGS) entry which is preliminary data.</text>
</comment>
<keyword evidence="3" id="KW-1185">Reference proteome</keyword>
<protein>
    <recommendedName>
        <fullName evidence="4">CCHC-type domain-containing protein</fullName>
    </recommendedName>
</protein>
<evidence type="ECO:0000313" key="3">
    <source>
        <dbReference type="Proteomes" id="UP001151760"/>
    </source>
</evidence>